<dbReference type="PANTHER" id="PTHR42973">
    <property type="entry name" value="BINDING OXIDOREDUCTASE, PUTATIVE (AFU_ORTHOLOGUE AFUA_1G17690)-RELATED"/>
    <property type="match status" value="1"/>
</dbReference>
<evidence type="ECO:0000256" key="4">
    <source>
        <dbReference type="ARBA" id="ARBA00022827"/>
    </source>
</evidence>
<dbReference type="Gene3D" id="3.30.43.10">
    <property type="entry name" value="Uridine Diphospho-n-acetylenolpyruvylglucosamine Reductase, domain 2"/>
    <property type="match status" value="1"/>
</dbReference>
<keyword evidence="8" id="KW-1185">Reference proteome</keyword>
<feature type="domain" description="FAD-binding PCMH-type" evidence="6">
    <location>
        <begin position="40"/>
        <end position="211"/>
    </location>
</feature>
<dbReference type="AlphaFoldDB" id="A0ABD6DKP8"/>
<dbReference type="Proteomes" id="UP001597034">
    <property type="component" value="Unassembled WGS sequence"/>
</dbReference>
<dbReference type="InterPro" id="IPR050416">
    <property type="entry name" value="FAD-linked_Oxidoreductase"/>
</dbReference>
<evidence type="ECO:0000256" key="5">
    <source>
        <dbReference type="ARBA" id="ARBA00023002"/>
    </source>
</evidence>
<reference evidence="7 8" key="1">
    <citation type="journal article" date="2019" name="Int. J. Syst. Evol. Microbiol.">
        <title>The Global Catalogue of Microorganisms (GCM) 10K type strain sequencing project: providing services to taxonomists for standard genome sequencing and annotation.</title>
        <authorList>
            <consortium name="The Broad Institute Genomics Platform"/>
            <consortium name="The Broad Institute Genome Sequencing Center for Infectious Disease"/>
            <person name="Wu L."/>
            <person name="Ma J."/>
        </authorList>
    </citation>
    <scope>NUCLEOTIDE SEQUENCE [LARGE SCALE GENOMIC DNA]</scope>
    <source>
        <strain evidence="7 8">CGMCC 1.10390</strain>
    </source>
</reference>
<name>A0ABD6DKP8_9EURY</name>
<evidence type="ECO:0000256" key="3">
    <source>
        <dbReference type="ARBA" id="ARBA00022630"/>
    </source>
</evidence>
<dbReference type="InterPro" id="IPR016166">
    <property type="entry name" value="FAD-bd_PCMH"/>
</dbReference>
<dbReference type="InterPro" id="IPR016164">
    <property type="entry name" value="FAD-linked_Oxase-like_C"/>
</dbReference>
<gene>
    <name evidence="7" type="ORF">ACFSBL_14585</name>
</gene>
<proteinExistence type="inferred from homology"/>
<keyword evidence="4" id="KW-0274">FAD</keyword>
<dbReference type="InterPro" id="IPR016169">
    <property type="entry name" value="FAD-bd_PCMH_sub2"/>
</dbReference>
<comment type="similarity">
    <text evidence="2">Belongs to the oxygen-dependent FAD-linked oxidoreductase family.</text>
</comment>
<dbReference type="InterPro" id="IPR006094">
    <property type="entry name" value="Oxid_FAD_bind_N"/>
</dbReference>
<dbReference type="InterPro" id="IPR016167">
    <property type="entry name" value="FAD-bd_PCMH_sub1"/>
</dbReference>
<dbReference type="PROSITE" id="PS00862">
    <property type="entry name" value="OX2_COVAL_FAD"/>
    <property type="match status" value="1"/>
</dbReference>
<evidence type="ECO:0000259" key="6">
    <source>
        <dbReference type="PROSITE" id="PS51387"/>
    </source>
</evidence>
<evidence type="ECO:0000256" key="1">
    <source>
        <dbReference type="ARBA" id="ARBA00001974"/>
    </source>
</evidence>
<dbReference type="Gene3D" id="3.40.462.20">
    <property type="match status" value="1"/>
</dbReference>
<evidence type="ECO:0000313" key="8">
    <source>
        <dbReference type="Proteomes" id="UP001597034"/>
    </source>
</evidence>
<comment type="cofactor">
    <cofactor evidence="1">
        <name>FAD</name>
        <dbReference type="ChEBI" id="CHEBI:57692"/>
    </cofactor>
</comment>
<evidence type="ECO:0000313" key="7">
    <source>
        <dbReference type="EMBL" id="MFD1646914.1"/>
    </source>
</evidence>
<protein>
    <submittedName>
        <fullName evidence="7">FAD-binding oxidoreductase</fullName>
    </submittedName>
</protein>
<dbReference type="RefSeq" id="WP_256401015.1">
    <property type="nucleotide sequence ID" value="NZ_JANHJR010000003.1"/>
</dbReference>
<dbReference type="GO" id="GO:0016491">
    <property type="term" value="F:oxidoreductase activity"/>
    <property type="evidence" value="ECO:0007669"/>
    <property type="project" value="UniProtKB-KW"/>
</dbReference>
<accession>A0ABD6DKP8</accession>
<evidence type="ECO:0000256" key="2">
    <source>
        <dbReference type="ARBA" id="ARBA00005466"/>
    </source>
</evidence>
<dbReference type="EMBL" id="JBHUDO010000003">
    <property type="protein sequence ID" value="MFD1646914.1"/>
    <property type="molecule type" value="Genomic_DNA"/>
</dbReference>
<dbReference type="PROSITE" id="PS51387">
    <property type="entry name" value="FAD_PCMH"/>
    <property type="match status" value="1"/>
</dbReference>
<dbReference type="Gene3D" id="3.30.465.10">
    <property type="match status" value="1"/>
</dbReference>
<dbReference type="SUPFAM" id="SSF56176">
    <property type="entry name" value="FAD-binding/transporter-associated domain-like"/>
    <property type="match status" value="1"/>
</dbReference>
<dbReference type="InterPro" id="IPR006093">
    <property type="entry name" value="Oxy_OxRdtase_FAD_BS"/>
</dbReference>
<keyword evidence="5" id="KW-0560">Oxidoreductase</keyword>
<organism evidence="7 8">
    <name type="scientific">Haloarchaeobius litoreus</name>
    <dbReference type="NCBI Taxonomy" id="755306"/>
    <lineage>
        <taxon>Archaea</taxon>
        <taxon>Methanobacteriati</taxon>
        <taxon>Methanobacteriota</taxon>
        <taxon>Stenosarchaea group</taxon>
        <taxon>Halobacteria</taxon>
        <taxon>Halobacteriales</taxon>
        <taxon>Halorubellaceae</taxon>
        <taxon>Haloarchaeobius</taxon>
    </lineage>
</organism>
<dbReference type="InterPro" id="IPR036318">
    <property type="entry name" value="FAD-bd_PCMH-like_sf"/>
</dbReference>
<keyword evidence="3" id="KW-0285">Flavoprotein</keyword>
<dbReference type="InterPro" id="IPR012951">
    <property type="entry name" value="BBE"/>
</dbReference>
<comment type="caution">
    <text evidence="7">The sequence shown here is derived from an EMBL/GenBank/DDBJ whole genome shotgun (WGS) entry which is preliminary data.</text>
</comment>
<dbReference type="PANTHER" id="PTHR42973:SF39">
    <property type="entry name" value="FAD-BINDING PCMH-TYPE DOMAIN-CONTAINING PROTEIN"/>
    <property type="match status" value="1"/>
</dbReference>
<dbReference type="Pfam" id="PF08031">
    <property type="entry name" value="BBE"/>
    <property type="match status" value="1"/>
</dbReference>
<dbReference type="Pfam" id="PF01565">
    <property type="entry name" value="FAD_binding_4"/>
    <property type="match status" value="1"/>
</dbReference>
<dbReference type="SUPFAM" id="SSF55103">
    <property type="entry name" value="FAD-linked oxidases, C-terminal domain"/>
    <property type="match status" value="1"/>
</dbReference>
<sequence>MATVHLDSEAIETFERQLGGTLLRPSDQGYDEATSVWNAMVEKEPTLVARCRGASDVIAAVTFARNRDLRLAVKGGGHNVAGNGLCDDGLVIDLSPMDAVRVDPAARTARVQGGATMADLDRETQTHGLAVTGGIISSTGVAGLTLGGGWGRLGRKYGLAIDNLRSADVVTADGDLVQASDDQHPELFWALRGGGGNFGVVTSLEFDLHEVGPEIPGGVLAYTHDDVAEVLRFYREFAAEAPDAASVYAAFIPAPPEPRFPEEQWGETLLLFRLFYAGDLESAKAVFEPFRAFGEPVINSFEPMPYVEYQQISDDLFPAGRRYYWKSNYFDDLPDGLIEQLVAHVEDLPTQYSSIFFEHLGGEIGRVDSDATAYPHREPLFAITVSPAWTDPADDQVLIEWARDVYDDLAAYASDGVYVNVLSNEGEARVREAYGEHFERLRSIKTEWDPENVFNVNQNIAPNR</sequence>